<gene>
    <name evidence="1" type="ORF">KIK155_LOCUS15153</name>
    <name evidence="2" type="ORF">TOA249_LOCUS27638</name>
</gene>
<protein>
    <submittedName>
        <fullName evidence="1">Uncharacterized protein</fullName>
    </submittedName>
</protein>
<evidence type="ECO:0000313" key="2">
    <source>
        <dbReference type="EMBL" id="CAF4860314.1"/>
    </source>
</evidence>
<sequence length="119" mass="14292">MSTEPINANEYYYIMENGTNEQIVQFYRELDARLIYLKQKEQYAFLKDKEADEYEWVQDVKPDLFNRYRRARDAIDAVANHVMLNYKNKTNVFYLSSAPVVSLLKPLLHYFIEHLIMLT</sequence>
<dbReference type="Proteomes" id="UP000663865">
    <property type="component" value="Unassembled WGS sequence"/>
</dbReference>
<organism evidence="1 3">
    <name type="scientific">Rotaria socialis</name>
    <dbReference type="NCBI Taxonomy" id="392032"/>
    <lineage>
        <taxon>Eukaryota</taxon>
        <taxon>Metazoa</taxon>
        <taxon>Spiralia</taxon>
        <taxon>Gnathifera</taxon>
        <taxon>Rotifera</taxon>
        <taxon>Eurotatoria</taxon>
        <taxon>Bdelloidea</taxon>
        <taxon>Philodinida</taxon>
        <taxon>Philodinidae</taxon>
        <taxon>Rotaria</taxon>
    </lineage>
</organism>
<name>A0A818GL38_9BILA</name>
<dbReference type="EMBL" id="CAJOBS010003576">
    <property type="protein sequence ID" value="CAF4860314.1"/>
    <property type="molecule type" value="Genomic_DNA"/>
</dbReference>
<evidence type="ECO:0000313" key="3">
    <source>
        <dbReference type="Proteomes" id="UP000663865"/>
    </source>
</evidence>
<dbReference type="Proteomes" id="UP000663838">
    <property type="component" value="Unassembled WGS sequence"/>
</dbReference>
<proteinExistence type="predicted"/>
<dbReference type="AlphaFoldDB" id="A0A818GL38"/>
<accession>A0A818GL38</accession>
<comment type="caution">
    <text evidence="1">The sequence shown here is derived from an EMBL/GenBank/DDBJ whole genome shotgun (WGS) entry which is preliminary data.</text>
</comment>
<reference evidence="1" key="1">
    <citation type="submission" date="2021-02" db="EMBL/GenBank/DDBJ databases">
        <authorList>
            <person name="Nowell W R."/>
        </authorList>
    </citation>
    <scope>NUCLEOTIDE SEQUENCE</scope>
</reference>
<dbReference type="EMBL" id="CAJNYV010002649">
    <property type="protein sequence ID" value="CAF3491057.1"/>
    <property type="molecule type" value="Genomic_DNA"/>
</dbReference>
<evidence type="ECO:0000313" key="1">
    <source>
        <dbReference type="EMBL" id="CAF3491057.1"/>
    </source>
</evidence>